<dbReference type="EMBL" id="JAAVJD010000001">
    <property type="protein sequence ID" value="NJQ04042.1"/>
    <property type="molecule type" value="Genomic_DNA"/>
</dbReference>
<evidence type="ECO:0000256" key="1">
    <source>
        <dbReference type="SAM" id="Phobius"/>
    </source>
</evidence>
<sequence length="72" mass="8124">MNPLPDWATLGLYALSALCGLSLIAVWLLGIRDRRNAGFATKRLLRRHMSARAVLQAKEIRPSPDRDKPKKK</sequence>
<dbReference type="AlphaFoldDB" id="A0A7X6CWU6"/>
<organism evidence="2 3">
    <name type="scientific">Streptomyces lonarensis</name>
    <dbReference type="NCBI Taxonomy" id="700599"/>
    <lineage>
        <taxon>Bacteria</taxon>
        <taxon>Bacillati</taxon>
        <taxon>Actinomycetota</taxon>
        <taxon>Actinomycetes</taxon>
        <taxon>Kitasatosporales</taxon>
        <taxon>Streptomycetaceae</taxon>
        <taxon>Streptomyces</taxon>
    </lineage>
</organism>
<dbReference type="Proteomes" id="UP000578686">
    <property type="component" value="Unassembled WGS sequence"/>
</dbReference>
<accession>A0A7X6CWU6</accession>
<reference evidence="2 3" key="1">
    <citation type="submission" date="2020-03" db="EMBL/GenBank/DDBJ databases">
        <title>Draft genome of Streptomyces sp. ventii, isolated from the Axial Seamount in the Pacific Ocean, and resequencing of the two type strains Streptomyces lonarensis strain NCL 716 and Streptomyces bohaiensis strain 11A07.</title>
        <authorList>
            <person name="Loughran R.M."/>
            <person name="Pfannmuller K.M."/>
            <person name="Wasson B.J."/>
            <person name="Deadmond M.C."/>
            <person name="Paddock B.E."/>
            <person name="Koyack M.J."/>
            <person name="Gallegos D.A."/>
            <person name="Mitchell E.A."/>
            <person name="Ushijima B."/>
            <person name="Saw J.H."/>
            <person name="Mcphail K.L."/>
            <person name="Videau P."/>
        </authorList>
    </citation>
    <scope>NUCLEOTIDE SEQUENCE [LARGE SCALE GENOMIC DNA]</scope>
    <source>
        <strain evidence="2 3">NCL716</strain>
    </source>
</reference>
<keyword evidence="1" id="KW-0472">Membrane</keyword>
<evidence type="ECO:0000313" key="2">
    <source>
        <dbReference type="EMBL" id="NJQ04042.1"/>
    </source>
</evidence>
<evidence type="ECO:0000313" key="3">
    <source>
        <dbReference type="Proteomes" id="UP000578686"/>
    </source>
</evidence>
<name>A0A7X6CWU6_9ACTN</name>
<keyword evidence="1" id="KW-1133">Transmembrane helix</keyword>
<keyword evidence="1" id="KW-0812">Transmembrane</keyword>
<comment type="caution">
    <text evidence="2">The sequence shown here is derived from an EMBL/GenBank/DDBJ whole genome shotgun (WGS) entry which is preliminary data.</text>
</comment>
<keyword evidence="3" id="KW-1185">Reference proteome</keyword>
<proteinExistence type="predicted"/>
<protein>
    <submittedName>
        <fullName evidence="2">Uncharacterized protein</fullName>
    </submittedName>
</protein>
<dbReference type="RefSeq" id="WP_167967345.1">
    <property type="nucleotide sequence ID" value="NZ_BHZG01000008.1"/>
</dbReference>
<feature type="transmembrane region" description="Helical" evidence="1">
    <location>
        <begin position="12"/>
        <end position="31"/>
    </location>
</feature>
<gene>
    <name evidence="2" type="ORF">HCN56_00220</name>
</gene>